<feature type="transmembrane region" description="Helical" evidence="10">
    <location>
        <begin position="866"/>
        <end position="887"/>
    </location>
</feature>
<feature type="transmembrane region" description="Helical" evidence="10">
    <location>
        <begin position="1097"/>
        <end position="1115"/>
    </location>
</feature>
<dbReference type="EMBL" id="JAPDMZ010000041">
    <property type="protein sequence ID" value="KAK0554128.1"/>
    <property type="molecule type" value="Genomic_DNA"/>
</dbReference>
<organism evidence="14 15">
    <name type="scientific">Tilletia horrida</name>
    <dbReference type="NCBI Taxonomy" id="155126"/>
    <lineage>
        <taxon>Eukaryota</taxon>
        <taxon>Fungi</taxon>
        <taxon>Dikarya</taxon>
        <taxon>Basidiomycota</taxon>
        <taxon>Ustilaginomycotina</taxon>
        <taxon>Exobasidiomycetes</taxon>
        <taxon>Tilletiales</taxon>
        <taxon>Tilletiaceae</taxon>
        <taxon>Tilletia</taxon>
    </lineage>
</organism>
<dbReference type="SUPFAM" id="SSF53474">
    <property type="entry name" value="alpha/beta-Hydrolases"/>
    <property type="match status" value="1"/>
</dbReference>
<dbReference type="GO" id="GO:0015031">
    <property type="term" value="P:protein transport"/>
    <property type="evidence" value="ECO:0007669"/>
    <property type="project" value="UniProtKB-KW"/>
</dbReference>
<comment type="function">
    <text evidence="10">Involved in inositol deacylation of GPI-anchored proteins which plays important roles in the quality control and ER-associated degradation of GPI-anchored proteins.</text>
</comment>
<dbReference type="GO" id="GO:0005789">
    <property type="term" value="C:endoplasmic reticulum membrane"/>
    <property type="evidence" value="ECO:0007669"/>
    <property type="project" value="UniProtKB-SubCell"/>
</dbReference>
<evidence type="ECO:0000313" key="14">
    <source>
        <dbReference type="EMBL" id="KAK0554128.1"/>
    </source>
</evidence>
<keyword evidence="3 10" id="KW-0813">Transport</keyword>
<dbReference type="Gene3D" id="3.40.50.1820">
    <property type="entry name" value="alpha/beta hydrolase"/>
    <property type="match status" value="1"/>
</dbReference>
<gene>
    <name evidence="14" type="primary">BST1</name>
    <name evidence="14" type="ORF">OC846_002217</name>
</gene>
<evidence type="ECO:0000259" key="13">
    <source>
        <dbReference type="Pfam" id="PF25140"/>
    </source>
</evidence>
<keyword evidence="9 10" id="KW-0472">Membrane</keyword>
<evidence type="ECO:0000256" key="8">
    <source>
        <dbReference type="ARBA" id="ARBA00022989"/>
    </source>
</evidence>
<dbReference type="Proteomes" id="UP001176517">
    <property type="component" value="Unassembled WGS sequence"/>
</dbReference>
<feature type="compositionally biased region" description="Basic and acidic residues" evidence="11">
    <location>
        <begin position="1156"/>
        <end position="1170"/>
    </location>
</feature>
<comment type="subcellular location">
    <subcellularLocation>
        <location evidence="1">Endoplasmic reticulum membrane</location>
        <topology evidence="1">Multi-pass membrane protein</topology>
    </subcellularLocation>
</comment>
<dbReference type="InterPro" id="IPR012908">
    <property type="entry name" value="PGAP1-ab_dom-like"/>
</dbReference>
<keyword evidence="5 10" id="KW-0378">Hydrolase</keyword>
<dbReference type="GO" id="GO:0006505">
    <property type="term" value="P:GPI anchor metabolic process"/>
    <property type="evidence" value="ECO:0007669"/>
    <property type="project" value="TreeGrafter"/>
</dbReference>
<evidence type="ECO:0000256" key="10">
    <source>
        <dbReference type="RuleBase" id="RU365011"/>
    </source>
</evidence>
<feature type="transmembrane region" description="Helical" evidence="10">
    <location>
        <begin position="727"/>
        <end position="747"/>
    </location>
</feature>
<accession>A0AAN6GU03</accession>
<sequence>MSRMWPAYAAHHDFPSPSGLNQKYSLFLYRERGPHGHPPDDQPRGVPALFIPGNAGHYAQIRSVASSCATQYYTGDGRSTVKPEWGRSTGDTEAPIDWWTVHFNEDFSAFHAQTMIDQATFINEVIAYLQTLYPGQISSVPILAHSMGGIVARLALLQPNYNNASVNTIITLSTPHVFPPAPFDRGIESIYKLINDRAKQYAGSFANWPRYDTEGRRMWPYFADLLLISIGSGALDNQITSESSTLSMGAPTISSLMPGAHAISTFTSALPGLWCSVGHVSMVWCDQLRARIARGVMLDSSLFSPGKSRKANFLMAKRKALWKRVLGTDAEWGDYESLENSTDLSLHQDVLQRMPGASQMGYWITNPPLNSDNVQPLIFDLNPQTHSTQDSDSDFELVTDLSVGTDSTLGLGVLAPNPELVIYLCKSNAQTPPTECFQLPAAAFALIPNSPFNPTLSQATEYSPSILFPHAETSYELPHHGMRRWTAKVEELRQKKYQSIWIDRRYRASSITPEPGFVKAGFVNREPIVVLSKSKSADALSSVTLDVAVALSSIRSKSSSSSQPTNKTIAPALHFHVPSMDSSLLAYRINIQAASTPSECPSTADRQLLFSPMLLAQHKGTGDAVWIPSLLESLQNVGDVPAGYQGRNRYTVAHQDRLRMSLYASSPFVPPASDLQKGTHFTLFLDAMHPIAGVANKCAAALANGGIESVTISVDWRLSLGLLAMRYRFGALVFAFAMLALLSGLMWNEWNQADDVDRKATSLPRRNGHRRSSEEEEGALLEGETVSVISASAPPDRAFPSLWTSLWFHGSRLLLIMSVTFTILALLQSFVINTLGPKEAYQQGFYNWLLGFPGPASFSSIALGPALLLAAFSVLILQVCLTSALVWSASRLLSLFAPAKSARGQDEDENDYDEVAKIRTANAERTLGYSRTTLIGIASIVVAVLFALPYQLVFLVATLVQLVNAARSRNLLLTEQIRQKQRSTSSTRMSLNKAVTHAESRYNQQVLILTLMMAVLPIRAPVLLVWGRNLLLGVRAPATTPFYGDHNPLEIMSFILIVQIGTSGRILQRSSNRVFAKITQMLFSIVAIKSLTWGLRYTYLLFDGLNVLFAWLLFVQLRSRCLGLAGQPGAQTPSQLLPQRNIDLANISGSEQQGVEENKGLISEQRRSKLADAWPASESTSTSTGRAVHMPISHMDIPPELAEVASVLPPSLATTADLTEKEITNQSGKSGVEKEDAKSSLDDLVGRYLNLAAEYHHLRTHAGKYLAQGHIDLARARMQIGGWNLAKLGRDGYDARLTAQTRVQAQTSRGESSRLIGFVRLKAPDDVDEVEPYLIEEPSAPPSTLRQRRKQGVLDEVTVVETEDEKAEEEDKKGHGASQDLSEPPQEMEKEKKKRTLLPPDPLYQFAALPPPSLRSAKTNFESALGLLIGTDAKNGRAESTPRDVLTVIMELNHVQAAIDRLRGRL</sequence>
<dbReference type="PANTHER" id="PTHR15495:SF7">
    <property type="entry name" value="GPI INOSITOL-DEACYLASE"/>
    <property type="match status" value="1"/>
</dbReference>
<feature type="region of interest" description="Disordered" evidence="11">
    <location>
        <begin position="1152"/>
        <end position="1185"/>
    </location>
</feature>
<evidence type="ECO:0000256" key="2">
    <source>
        <dbReference type="ARBA" id="ARBA00006931"/>
    </source>
</evidence>
<keyword evidence="15" id="KW-1185">Reference proteome</keyword>
<comment type="caution">
    <text evidence="14">The sequence shown here is derived from an EMBL/GenBank/DDBJ whole genome shotgun (WGS) entry which is preliminary data.</text>
</comment>
<name>A0AAN6GU03_9BASI</name>
<comment type="similarity">
    <text evidence="2 10">Belongs to the GPI inositol-deacylase family.</text>
</comment>
<dbReference type="InterPro" id="IPR029058">
    <property type="entry name" value="AB_hydrolase_fold"/>
</dbReference>
<evidence type="ECO:0000256" key="5">
    <source>
        <dbReference type="ARBA" id="ARBA00022801"/>
    </source>
</evidence>
<reference evidence="14" key="1">
    <citation type="journal article" date="2023" name="PhytoFront">
        <title>Draft Genome Resources of Seven Strains of Tilletia horrida, Causal Agent of Kernel Smut of Rice.</title>
        <authorList>
            <person name="Khanal S."/>
            <person name="Antony Babu S."/>
            <person name="Zhou X.G."/>
        </authorList>
    </citation>
    <scope>NUCLEOTIDE SEQUENCE</scope>
    <source>
        <strain evidence="14">TX6</strain>
    </source>
</reference>
<evidence type="ECO:0000256" key="7">
    <source>
        <dbReference type="ARBA" id="ARBA00022927"/>
    </source>
</evidence>
<dbReference type="InterPro" id="IPR039529">
    <property type="entry name" value="PGAP1/BST1"/>
</dbReference>
<evidence type="ECO:0000313" key="15">
    <source>
        <dbReference type="Proteomes" id="UP001176517"/>
    </source>
</evidence>
<keyword evidence="4 10" id="KW-0812">Transmembrane</keyword>
<keyword evidence="7 10" id="KW-0653">Protein transport</keyword>
<evidence type="ECO:0000256" key="9">
    <source>
        <dbReference type="ARBA" id="ARBA00023136"/>
    </source>
</evidence>
<evidence type="ECO:0000256" key="3">
    <source>
        <dbReference type="ARBA" id="ARBA00022448"/>
    </source>
</evidence>
<dbReference type="InterPro" id="IPR040357">
    <property type="entry name" value="Vma22/CCDC115"/>
</dbReference>
<protein>
    <recommendedName>
        <fullName evidence="10">GPI inositol-deacylase</fullName>
        <ecNumber evidence="10">3.1.-.-</ecNumber>
    </recommendedName>
</protein>
<feature type="transmembrane region" description="Helical" evidence="10">
    <location>
        <begin position="813"/>
        <end position="832"/>
    </location>
</feature>
<dbReference type="PANTHER" id="PTHR15495">
    <property type="entry name" value="NEGATIVE REGULATOR OF VESICLE FORMATION-RELATED"/>
    <property type="match status" value="1"/>
</dbReference>
<evidence type="ECO:0000256" key="1">
    <source>
        <dbReference type="ARBA" id="ARBA00004477"/>
    </source>
</evidence>
<dbReference type="EC" id="3.1.-.-" evidence="10"/>
<dbReference type="Pfam" id="PF07819">
    <property type="entry name" value="PGAP1"/>
    <property type="match status" value="1"/>
</dbReference>
<keyword evidence="8 10" id="KW-1133">Transmembrane helix</keyword>
<dbReference type="InterPro" id="IPR056824">
    <property type="entry name" value="PGAP1_TMD"/>
</dbReference>
<dbReference type="GO" id="GO:0050185">
    <property type="term" value="F:phosphatidylinositol deacylase activity"/>
    <property type="evidence" value="ECO:0007669"/>
    <property type="project" value="TreeGrafter"/>
</dbReference>
<evidence type="ECO:0000256" key="6">
    <source>
        <dbReference type="ARBA" id="ARBA00022824"/>
    </source>
</evidence>
<feature type="transmembrane region" description="Helical" evidence="10">
    <location>
        <begin position="1006"/>
        <end position="1027"/>
    </location>
</feature>
<proteinExistence type="inferred from homology"/>
<evidence type="ECO:0000259" key="12">
    <source>
        <dbReference type="Pfam" id="PF07819"/>
    </source>
</evidence>
<dbReference type="GO" id="GO:0006888">
    <property type="term" value="P:endoplasmic reticulum to Golgi vesicle-mediated transport"/>
    <property type="evidence" value="ECO:0007669"/>
    <property type="project" value="TreeGrafter"/>
</dbReference>
<evidence type="ECO:0000256" key="4">
    <source>
        <dbReference type="ARBA" id="ARBA00022692"/>
    </source>
</evidence>
<dbReference type="Pfam" id="PF21730">
    <property type="entry name" value="Vma22_CCDC115"/>
    <property type="match status" value="1"/>
</dbReference>
<feature type="region of interest" description="Disordered" evidence="11">
    <location>
        <begin position="1336"/>
        <end position="1399"/>
    </location>
</feature>
<keyword evidence="6 10" id="KW-0256">Endoplasmic reticulum</keyword>
<feature type="transmembrane region" description="Helical" evidence="10">
    <location>
        <begin position="934"/>
        <end position="960"/>
    </location>
</feature>
<evidence type="ECO:0000256" key="11">
    <source>
        <dbReference type="SAM" id="MobiDB-lite"/>
    </source>
</evidence>
<dbReference type="Pfam" id="PF25140">
    <property type="entry name" value="PGAP1_TMD"/>
    <property type="match status" value="1"/>
</dbReference>
<feature type="domain" description="GPI inositol-deacylase transmembrane" evidence="13">
    <location>
        <begin position="848"/>
        <end position="1116"/>
    </location>
</feature>
<feature type="domain" description="GPI inositol-deacylase PGAP1-like alpha/beta" evidence="12">
    <location>
        <begin position="43"/>
        <end position="295"/>
    </location>
</feature>